<dbReference type="PANTHER" id="PTHR33677">
    <property type="entry name" value="TRANSCRIPTIONAL REPRESSOR FRMR-RELATED"/>
    <property type="match status" value="1"/>
</dbReference>
<organism evidence="2 3">
    <name type="scientific">Mesorhizobium delmotii</name>
    <dbReference type="NCBI Taxonomy" id="1631247"/>
    <lineage>
        <taxon>Bacteria</taxon>
        <taxon>Pseudomonadati</taxon>
        <taxon>Pseudomonadota</taxon>
        <taxon>Alphaproteobacteria</taxon>
        <taxon>Hyphomicrobiales</taxon>
        <taxon>Phyllobacteriaceae</taxon>
        <taxon>Mesorhizobium</taxon>
    </lineage>
</organism>
<dbReference type="InterPro" id="IPR003735">
    <property type="entry name" value="Metal_Tscrpt_repr"/>
</dbReference>
<dbReference type="Pfam" id="PF02583">
    <property type="entry name" value="Trns_repr_metal"/>
    <property type="match status" value="1"/>
</dbReference>
<dbReference type="GO" id="GO:0003677">
    <property type="term" value="F:DNA binding"/>
    <property type="evidence" value="ECO:0007669"/>
    <property type="project" value="InterPro"/>
</dbReference>
<evidence type="ECO:0008006" key="4">
    <source>
        <dbReference type="Google" id="ProtNLM"/>
    </source>
</evidence>
<name>A0A2P9ARD6_9HYPH</name>
<dbReference type="InterPro" id="IPR038390">
    <property type="entry name" value="Metal_Tscrpt_repr_sf"/>
</dbReference>
<evidence type="ECO:0000313" key="3">
    <source>
        <dbReference type="Proteomes" id="UP000245698"/>
    </source>
</evidence>
<gene>
    <name evidence="2" type="ORF">BQ8482_360123</name>
</gene>
<dbReference type="GO" id="GO:0046872">
    <property type="term" value="F:metal ion binding"/>
    <property type="evidence" value="ECO:0007669"/>
    <property type="project" value="InterPro"/>
</dbReference>
<sequence length="93" mass="10617">MNDIIKVHESHPRIVKRLKRAGGHLRGVIEMIEAGRPCLDIAQQLHAVEKAIAHAKKTLIQDHLNHCLEEVVGPLARSRRRSIDEFKEIAKYL</sequence>
<dbReference type="Proteomes" id="UP000245698">
    <property type="component" value="Unassembled WGS sequence"/>
</dbReference>
<proteinExistence type="inferred from homology"/>
<dbReference type="AlphaFoldDB" id="A0A2P9ARD6"/>
<reference evidence="3" key="1">
    <citation type="submission" date="2016-12" db="EMBL/GenBank/DDBJ databases">
        <authorList>
            <person name="Brunel B."/>
        </authorList>
    </citation>
    <scope>NUCLEOTIDE SEQUENCE [LARGE SCALE GENOMIC DNA]</scope>
</reference>
<dbReference type="RefSeq" id="WP_123150398.1">
    <property type="nucleotide sequence ID" value="NZ_FUIG01000044.1"/>
</dbReference>
<evidence type="ECO:0000313" key="2">
    <source>
        <dbReference type="EMBL" id="SJM33722.1"/>
    </source>
</evidence>
<evidence type="ECO:0000256" key="1">
    <source>
        <dbReference type="ARBA" id="ARBA00005260"/>
    </source>
</evidence>
<dbReference type="Gene3D" id="1.20.58.1000">
    <property type="entry name" value="Metal-sensitive repressor, helix protomer"/>
    <property type="match status" value="1"/>
</dbReference>
<dbReference type="PANTHER" id="PTHR33677:SF5">
    <property type="entry name" value="TRANSCRIPTIONAL REPRESSOR FRMR"/>
    <property type="match status" value="1"/>
</dbReference>
<protein>
    <recommendedName>
        <fullName evidence="4">Metal resistance protein</fullName>
    </recommendedName>
</protein>
<dbReference type="GO" id="GO:0045892">
    <property type="term" value="P:negative regulation of DNA-templated transcription"/>
    <property type="evidence" value="ECO:0007669"/>
    <property type="project" value="UniProtKB-ARBA"/>
</dbReference>
<keyword evidence="3" id="KW-1185">Reference proteome</keyword>
<dbReference type="EMBL" id="FUIG01000044">
    <property type="protein sequence ID" value="SJM33722.1"/>
    <property type="molecule type" value="Genomic_DNA"/>
</dbReference>
<accession>A0A2P9ARD6</accession>
<comment type="similarity">
    <text evidence="1">Belongs to the FrmR/RcnR family.</text>
</comment>
<dbReference type="CDD" id="cd10154">
    <property type="entry name" value="NreA-like_DUF156"/>
    <property type="match status" value="1"/>
</dbReference>